<evidence type="ECO:0000313" key="1">
    <source>
        <dbReference type="EMBL" id="GKV25460.1"/>
    </source>
</evidence>
<name>A0AAV5KLR3_9ROSI</name>
<proteinExistence type="predicted"/>
<protein>
    <submittedName>
        <fullName evidence="1">Uncharacterized protein</fullName>
    </submittedName>
</protein>
<accession>A0AAV5KLR3</accession>
<keyword evidence="2" id="KW-1185">Reference proteome</keyword>
<comment type="caution">
    <text evidence="1">The sequence shown here is derived from an EMBL/GenBank/DDBJ whole genome shotgun (WGS) entry which is preliminary data.</text>
</comment>
<dbReference type="Proteomes" id="UP001054252">
    <property type="component" value="Unassembled WGS sequence"/>
</dbReference>
<organism evidence="1 2">
    <name type="scientific">Rubroshorea leprosula</name>
    <dbReference type="NCBI Taxonomy" id="152421"/>
    <lineage>
        <taxon>Eukaryota</taxon>
        <taxon>Viridiplantae</taxon>
        <taxon>Streptophyta</taxon>
        <taxon>Embryophyta</taxon>
        <taxon>Tracheophyta</taxon>
        <taxon>Spermatophyta</taxon>
        <taxon>Magnoliopsida</taxon>
        <taxon>eudicotyledons</taxon>
        <taxon>Gunneridae</taxon>
        <taxon>Pentapetalae</taxon>
        <taxon>rosids</taxon>
        <taxon>malvids</taxon>
        <taxon>Malvales</taxon>
        <taxon>Dipterocarpaceae</taxon>
        <taxon>Rubroshorea</taxon>
    </lineage>
</organism>
<dbReference type="AlphaFoldDB" id="A0AAV5KLR3"/>
<reference evidence="1 2" key="1">
    <citation type="journal article" date="2021" name="Commun. Biol.">
        <title>The genome of Shorea leprosula (Dipterocarpaceae) highlights the ecological relevance of drought in aseasonal tropical rainforests.</title>
        <authorList>
            <person name="Ng K.K.S."/>
            <person name="Kobayashi M.J."/>
            <person name="Fawcett J.A."/>
            <person name="Hatakeyama M."/>
            <person name="Paape T."/>
            <person name="Ng C.H."/>
            <person name="Ang C.C."/>
            <person name="Tnah L.H."/>
            <person name="Lee C.T."/>
            <person name="Nishiyama T."/>
            <person name="Sese J."/>
            <person name="O'Brien M.J."/>
            <person name="Copetti D."/>
            <person name="Mohd Noor M.I."/>
            <person name="Ong R.C."/>
            <person name="Putra M."/>
            <person name="Sireger I.Z."/>
            <person name="Indrioko S."/>
            <person name="Kosugi Y."/>
            <person name="Izuno A."/>
            <person name="Isagi Y."/>
            <person name="Lee S.L."/>
            <person name="Shimizu K.K."/>
        </authorList>
    </citation>
    <scope>NUCLEOTIDE SEQUENCE [LARGE SCALE GENOMIC DNA]</scope>
    <source>
        <strain evidence="1">214</strain>
    </source>
</reference>
<evidence type="ECO:0000313" key="2">
    <source>
        <dbReference type="Proteomes" id="UP001054252"/>
    </source>
</evidence>
<dbReference type="EMBL" id="BPVZ01000069">
    <property type="protein sequence ID" value="GKV25460.1"/>
    <property type="molecule type" value="Genomic_DNA"/>
</dbReference>
<gene>
    <name evidence="1" type="ORF">SLEP1_g34898</name>
</gene>
<sequence length="55" mass="6364">MLPAREQRSGHFYSTSATPISLSPAIFRSCWFTWSMEEVLEKEKNGRLEDEDEGI</sequence>